<reference evidence="5 6" key="1">
    <citation type="submission" date="2018-08" db="EMBL/GenBank/DDBJ databases">
        <title>A genome reference for cultivated species of the human gut microbiota.</title>
        <authorList>
            <person name="Zou Y."/>
            <person name="Xue W."/>
            <person name="Luo G."/>
        </authorList>
    </citation>
    <scope>NUCLEOTIDE SEQUENCE [LARGE SCALE GENOMIC DNA]</scope>
    <source>
        <strain evidence="3 5">AF14-49</strain>
        <strain evidence="4 6">OF02-7</strain>
    </source>
</reference>
<dbReference type="EMBL" id="QSCR01000017">
    <property type="protein sequence ID" value="RGY16952.1"/>
    <property type="molecule type" value="Genomic_DNA"/>
</dbReference>
<dbReference type="InterPro" id="IPR052037">
    <property type="entry name" value="LPS_export_LptA"/>
</dbReference>
<dbReference type="GO" id="GO:0009279">
    <property type="term" value="C:cell outer membrane"/>
    <property type="evidence" value="ECO:0007669"/>
    <property type="project" value="TreeGrafter"/>
</dbReference>
<comment type="caution">
    <text evidence="4">The sequence shown here is derived from an EMBL/GenBank/DDBJ whole genome shotgun (WGS) entry which is preliminary data.</text>
</comment>
<gene>
    <name evidence="3" type="ORF">DWW18_02245</name>
    <name evidence="4" type="ORF">DXA50_10585</name>
</gene>
<dbReference type="Proteomes" id="UP000286063">
    <property type="component" value="Unassembled WGS sequence"/>
</dbReference>
<dbReference type="STRING" id="1121130.GCA_000519105_00239"/>
<evidence type="ECO:0000313" key="6">
    <source>
        <dbReference type="Proteomes" id="UP000286063"/>
    </source>
</evidence>
<dbReference type="AlphaFoldDB" id="A0A413IMQ3"/>
<dbReference type="GO" id="GO:0030288">
    <property type="term" value="C:outer membrane-bounded periplasmic space"/>
    <property type="evidence" value="ECO:0007669"/>
    <property type="project" value="TreeGrafter"/>
</dbReference>
<evidence type="ECO:0000313" key="3">
    <source>
        <dbReference type="EMBL" id="RGV36256.1"/>
    </source>
</evidence>
<evidence type="ECO:0000256" key="1">
    <source>
        <dbReference type="ARBA" id="ARBA00022729"/>
    </source>
</evidence>
<dbReference type="Proteomes" id="UP000283589">
    <property type="component" value="Unassembled WGS sequence"/>
</dbReference>
<accession>A0A413IMQ3</accession>
<evidence type="ECO:0000313" key="4">
    <source>
        <dbReference type="EMBL" id="RGY16952.1"/>
    </source>
</evidence>
<protein>
    <submittedName>
        <fullName evidence="4">Organic solvent tolerance protein OstA</fullName>
    </submittedName>
</protein>
<dbReference type="GO" id="GO:0017089">
    <property type="term" value="F:glycolipid transfer activity"/>
    <property type="evidence" value="ECO:0007669"/>
    <property type="project" value="TreeGrafter"/>
</dbReference>
<keyword evidence="1" id="KW-0732">Signal</keyword>
<name>A0A413IMQ3_9BACT</name>
<evidence type="ECO:0000313" key="5">
    <source>
        <dbReference type="Proteomes" id="UP000283589"/>
    </source>
</evidence>
<dbReference type="Gene3D" id="2.60.450.10">
    <property type="entry name" value="Lipopolysaccharide (LPS) transport protein A like domain"/>
    <property type="match status" value="2"/>
</dbReference>
<dbReference type="GO" id="GO:0015920">
    <property type="term" value="P:lipopolysaccharide transport"/>
    <property type="evidence" value="ECO:0007669"/>
    <property type="project" value="TreeGrafter"/>
</dbReference>
<dbReference type="RefSeq" id="WP_117722169.1">
    <property type="nucleotide sequence ID" value="NZ_CALBWO010000039.1"/>
</dbReference>
<sequence>MRAGLWVGILCIVWGLLPLQTVVAQGNKKAKVKIVNADSLLVGTLGKPSRFIGNVHMTHENTLMWCDSLYQYELPDSNYLEAFGHVRVIKNDSIRMSGDYMYYDANKKLIQVRRNVTLEDPQMVLTTDFLDYDGLFDIGYYFNWGQLKDSQNTLDSKKGNYFTQTKIALFKDSVKVNSPEYLIFSDTLKYNTETKLVSILGPTNIYGKGEDNNTLYSEDGWYDSNLGHAELYKNNRVTHLSYEGVADTMVIDSITGMAYLYWNVTLVDTVNNVIVKGEYAQMDREQNKAFVTDSALLIMVGKQDSLFVHGDTLFMDQDSAKNQILRAYYKVKFFSQDLQGLCDSMVYLSVDSTITLHNEPVVWASGNQMTAEKISLLTGNGTIKEFYLNTKAFMVSRREETEMYDQIKGRNMTGYFRDNELYMVYVNGNGETIYFPDDKGNIIGVNTANSSNIRIMIDKRKVTDIVFINKPDGELNPLFLADPEEARLKDFRWLKYMQPLNKFDIFKETQEPEPVEKEEEEKE</sequence>
<dbReference type="PANTHER" id="PTHR36504">
    <property type="entry name" value="LIPOPOLYSACCHARIDE EXPORT SYSTEM PROTEIN LPTA"/>
    <property type="match status" value="1"/>
</dbReference>
<dbReference type="PANTHER" id="PTHR36504:SF1">
    <property type="entry name" value="LIPOPOLYSACCHARIDE EXPORT SYSTEM PROTEIN LPTA"/>
    <property type="match status" value="1"/>
</dbReference>
<dbReference type="OrthoDB" id="9805931at2"/>
<feature type="domain" description="Organic solvent tolerance-like N-terminal" evidence="2">
    <location>
        <begin position="30"/>
        <end position="186"/>
    </location>
</feature>
<organism evidence="4 6">
    <name type="scientific">Butyricimonas virosa</name>
    <dbReference type="NCBI Taxonomy" id="544645"/>
    <lineage>
        <taxon>Bacteria</taxon>
        <taxon>Pseudomonadati</taxon>
        <taxon>Bacteroidota</taxon>
        <taxon>Bacteroidia</taxon>
        <taxon>Bacteroidales</taxon>
        <taxon>Odoribacteraceae</taxon>
        <taxon>Butyricimonas</taxon>
    </lineage>
</organism>
<dbReference type="EMBL" id="QRZA01000002">
    <property type="protein sequence ID" value="RGV36256.1"/>
    <property type="molecule type" value="Genomic_DNA"/>
</dbReference>
<dbReference type="Pfam" id="PF13100">
    <property type="entry name" value="OstA_2"/>
    <property type="match status" value="1"/>
</dbReference>
<dbReference type="InterPro" id="IPR005653">
    <property type="entry name" value="OstA-like_N"/>
</dbReference>
<evidence type="ECO:0000259" key="2">
    <source>
        <dbReference type="Pfam" id="PF13100"/>
    </source>
</evidence>
<proteinExistence type="predicted"/>